<accession>A0ACC0XNJ9</accession>
<dbReference type="Proteomes" id="UP001163603">
    <property type="component" value="Chromosome 11"/>
</dbReference>
<gene>
    <name evidence="1" type="ORF">Pint_32538</name>
</gene>
<protein>
    <submittedName>
        <fullName evidence="1">Uncharacterized protein</fullName>
    </submittedName>
</protein>
<keyword evidence="2" id="KW-1185">Reference proteome</keyword>
<proteinExistence type="predicted"/>
<reference evidence="2" key="1">
    <citation type="journal article" date="2023" name="G3 (Bethesda)">
        <title>Genome assembly and association tests identify interacting loci associated with vigor, precocity, and sex in interspecific pistachio rootstocks.</title>
        <authorList>
            <person name="Palmer W."/>
            <person name="Jacygrad E."/>
            <person name="Sagayaradj S."/>
            <person name="Cavanaugh K."/>
            <person name="Han R."/>
            <person name="Bertier L."/>
            <person name="Beede B."/>
            <person name="Kafkas S."/>
            <person name="Golino D."/>
            <person name="Preece J."/>
            <person name="Michelmore R."/>
        </authorList>
    </citation>
    <scope>NUCLEOTIDE SEQUENCE [LARGE SCALE GENOMIC DNA]</scope>
</reference>
<comment type="caution">
    <text evidence="1">The sequence shown here is derived from an EMBL/GenBank/DDBJ whole genome shotgun (WGS) entry which is preliminary data.</text>
</comment>
<organism evidence="1 2">
    <name type="scientific">Pistacia integerrima</name>
    <dbReference type="NCBI Taxonomy" id="434235"/>
    <lineage>
        <taxon>Eukaryota</taxon>
        <taxon>Viridiplantae</taxon>
        <taxon>Streptophyta</taxon>
        <taxon>Embryophyta</taxon>
        <taxon>Tracheophyta</taxon>
        <taxon>Spermatophyta</taxon>
        <taxon>Magnoliopsida</taxon>
        <taxon>eudicotyledons</taxon>
        <taxon>Gunneridae</taxon>
        <taxon>Pentapetalae</taxon>
        <taxon>rosids</taxon>
        <taxon>malvids</taxon>
        <taxon>Sapindales</taxon>
        <taxon>Anacardiaceae</taxon>
        <taxon>Pistacia</taxon>
    </lineage>
</organism>
<evidence type="ECO:0000313" key="1">
    <source>
        <dbReference type="EMBL" id="KAJ0020875.1"/>
    </source>
</evidence>
<dbReference type="EMBL" id="CM047746">
    <property type="protein sequence ID" value="KAJ0020875.1"/>
    <property type="molecule type" value="Genomic_DNA"/>
</dbReference>
<name>A0ACC0XNJ9_9ROSI</name>
<evidence type="ECO:0000313" key="2">
    <source>
        <dbReference type="Proteomes" id="UP001163603"/>
    </source>
</evidence>
<sequence>MINLTCEDPSWVIDNGATIHATSRKDFFSSYTPGSFGTMKMGNNGMSMIIGTGDVCLETSNGSRLTLKDVKHAFVHIPKDERSKLDLKTRECIFLGYGNDEFGYRFYYLARQKLVRSRDVVFFEDQTIEDIDKVVEKHELCNDGQFDIELTYNQDDSDQELKMIRTTQVMIISIKVLTGLKSNLNQNHHQKRQNHCQFQFKIL</sequence>